<dbReference type="PANTHER" id="PTHR38166">
    <property type="entry name" value="C2H2-TYPE DOMAIN-CONTAINING PROTEIN-RELATED"/>
    <property type="match status" value="1"/>
</dbReference>
<evidence type="ECO:0000313" key="3">
    <source>
        <dbReference type="Proteomes" id="UP000297716"/>
    </source>
</evidence>
<organism evidence="2 3">
    <name type="scientific">Xylaria hypoxylon</name>
    <dbReference type="NCBI Taxonomy" id="37992"/>
    <lineage>
        <taxon>Eukaryota</taxon>
        <taxon>Fungi</taxon>
        <taxon>Dikarya</taxon>
        <taxon>Ascomycota</taxon>
        <taxon>Pezizomycotina</taxon>
        <taxon>Sordariomycetes</taxon>
        <taxon>Xylariomycetidae</taxon>
        <taxon>Xylariales</taxon>
        <taxon>Xylariaceae</taxon>
        <taxon>Xylaria</taxon>
    </lineage>
</organism>
<name>A0A4Z0Z5A5_9PEZI</name>
<keyword evidence="3" id="KW-1185">Reference proteome</keyword>
<proteinExistence type="predicted"/>
<protein>
    <recommendedName>
        <fullName evidence="4">C2H2-type domain-containing protein</fullName>
    </recommendedName>
</protein>
<dbReference type="OrthoDB" id="3564303at2759"/>
<evidence type="ECO:0000313" key="2">
    <source>
        <dbReference type="EMBL" id="TGJ86841.1"/>
    </source>
</evidence>
<feature type="region of interest" description="Disordered" evidence="1">
    <location>
        <begin position="138"/>
        <end position="185"/>
    </location>
</feature>
<dbReference type="Proteomes" id="UP000297716">
    <property type="component" value="Unassembled WGS sequence"/>
</dbReference>
<dbReference type="AlphaFoldDB" id="A0A4Z0Z5A5"/>
<evidence type="ECO:0008006" key="4">
    <source>
        <dbReference type="Google" id="ProtNLM"/>
    </source>
</evidence>
<dbReference type="PANTHER" id="PTHR38166:SF1">
    <property type="entry name" value="C2H2-TYPE DOMAIN-CONTAINING PROTEIN"/>
    <property type="match status" value="1"/>
</dbReference>
<evidence type="ECO:0000256" key="1">
    <source>
        <dbReference type="SAM" id="MobiDB-lite"/>
    </source>
</evidence>
<feature type="compositionally biased region" description="Polar residues" evidence="1">
    <location>
        <begin position="139"/>
        <end position="148"/>
    </location>
</feature>
<dbReference type="EMBL" id="SKBN01000021">
    <property type="protein sequence ID" value="TGJ86841.1"/>
    <property type="molecule type" value="Genomic_DNA"/>
</dbReference>
<reference evidence="2 3" key="1">
    <citation type="submission" date="2019-03" db="EMBL/GenBank/DDBJ databases">
        <title>Draft genome sequence of Xylaria hypoxylon DSM 108379, a ubiquitous saprotrophic-parasitic fungi on hardwood.</title>
        <authorList>
            <person name="Buettner E."/>
            <person name="Leonhardt S."/>
            <person name="Gebauer A.M."/>
            <person name="Liers C."/>
            <person name="Hofrichter M."/>
            <person name="Kellner H."/>
        </authorList>
    </citation>
    <scope>NUCLEOTIDE SEQUENCE [LARGE SCALE GENOMIC DNA]</scope>
    <source>
        <strain evidence="2 3">DSM 108379</strain>
    </source>
</reference>
<dbReference type="STRING" id="37992.A0A4Z0Z5A5"/>
<accession>A0A4Z0Z5A5</accession>
<gene>
    <name evidence="2" type="ORF">E0Z10_g1881</name>
</gene>
<sequence length="502" mass="56037">MHVKPHDSTEDFGLRGLEFLAHDDLEDHIKISKASHIYIHTQNSVLHQKLLPNAEFHYLRSKRGRVLAQGLKYETECLRESDGLGIMPSKYDDSETHLGFPWSDNPWIDYTNPFSQPHKSADIKIVMNPSEFLAVDSGPVNSSQSQVASKPAKRSRDDSGQVQVEQLGEHASSQSLSRKRPRLEEDSGGFACPFYKKDPWKFHLCLNYKLSKICYVKQHLSRYHNDASKYCPICHRQFNDEIERGSHILAKDCQQSQSTFHVMTADQKKDIHLAAGRKISVEEKWYQIWTILFPCAKRPDSPYVKGHVFAEALSSIRAFCRGPGAHIVTQTFRQANYHGLTDHDLFDEILSQIESQALTHSPEPPSTLHLDDGIDTECTDSLNVSTSPDSHSANSINSVLDSPSMVITGDYGLVIPHLLPISNDGQEALGSSSETLLCDLEAGSDHFEYDSAGAGELFDLAEPGFSYKLSRPRDGYDSESCADNDDFLDILAFPGSPGGVTI</sequence>
<comment type="caution">
    <text evidence="2">The sequence shown here is derived from an EMBL/GenBank/DDBJ whole genome shotgun (WGS) entry which is preliminary data.</text>
</comment>